<dbReference type="InterPro" id="IPR013766">
    <property type="entry name" value="Thioredoxin_domain"/>
</dbReference>
<keyword evidence="3" id="KW-1185">Reference proteome</keyword>
<evidence type="ECO:0000259" key="1">
    <source>
        <dbReference type="PROSITE" id="PS51352"/>
    </source>
</evidence>
<dbReference type="InterPro" id="IPR050553">
    <property type="entry name" value="Thioredoxin_ResA/DsbE_sf"/>
</dbReference>
<dbReference type="RefSeq" id="WP_264282301.1">
    <property type="nucleotide sequence ID" value="NZ_CP107006.1"/>
</dbReference>
<evidence type="ECO:0000313" key="2">
    <source>
        <dbReference type="EMBL" id="UYQ94408.1"/>
    </source>
</evidence>
<sequence>MKIINKRETDMKCKIFIGLTILTLFGLQVLGQSAQLKLGDIVPDLVLNHRLTDKTVEKLSQTRGKILLIDFWATWCSPCIDAMPKMIKLVEVHSNDLDVIMVTNQSPEVVEAFRKRRPDLDFSKVQLVAGDSVLNRWFPSHGIPHVAWIGRDGKLLATTGSDQVMSPFVEDAIAGRRLTLKQTRYRADYNVHFPLPIDTGDVKVRSTLLKGFYGRPSTGYSFPISLAFDLYTPVQRIAAINFPVVPLFIIAANGWRVVPTNLNWAVLEMKNKASYVDEMKAGADMKTGGQVALSTSLVERYENRIFGYELVLPEQVSQEVGYGYMLQDLNRAFNVYGVVEKRSVPAFVIKVIKPEKIKKGQGEGNQPEFLNAKKAGNFGTIRNVKMDYLVAFLNRFNTEKPLVDQTGINQALSIELEISTDRFSIAELKKALELQGMTIEEKEAVIPIVVIRDKEGRTGVGN</sequence>
<dbReference type="PROSITE" id="PS51352">
    <property type="entry name" value="THIOREDOXIN_2"/>
    <property type="match status" value="1"/>
</dbReference>
<dbReference type="InterPro" id="IPR036249">
    <property type="entry name" value="Thioredoxin-like_sf"/>
</dbReference>
<reference evidence="2" key="1">
    <citation type="submission" date="2022-10" db="EMBL/GenBank/DDBJ databases">
        <title>Chitinophaga sp. nov., isolated from soil.</title>
        <authorList>
            <person name="Jeon C.O."/>
        </authorList>
    </citation>
    <scope>NUCLEOTIDE SEQUENCE</scope>
    <source>
        <strain evidence="2">R8</strain>
    </source>
</reference>
<name>A0ABY6J489_9BACT</name>
<feature type="domain" description="Thioredoxin" evidence="1">
    <location>
        <begin position="36"/>
        <end position="183"/>
    </location>
</feature>
<dbReference type="Gene3D" id="3.40.30.10">
    <property type="entry name" value="Glutaredoxin"/>
    <property type="match status" value="1"/>
</dbReference>
<dbReference type="InterPro" id="IPR017801">
    <property type="entry name" value="DUF3738"/>
</dbReference>
<proteinExistence type="predicted"/>
<accession>A0ABY6J489</accession>
<dbReference type="PANTHER" id="PTHR42852:SF13">
    <property type="entry name" value="PROTEIN DIPZ"/>
    <property type="match status" value="1"/>
</dbReference>
<gene>
    <name evidence="2" type="ORF">MKQ68_04810</name>
</gene>
<dbReference type="Proteomes" id="UP001162741">
    <property type="component" value="Chromosome"/>
</dbReference>
<protein>
    <submittedName>
        <fullName evidence="2">Redoxin family protein</fullName>
    </submittedName>
</protein>
<organism evidence="2 3">
    <name type="scientific">Chitinophaga horti</name>
    <dbReference type="NCBI Taxonomy" id="2920382"/>
    <lineage>
        <taxon>Bacteria</taxon>
        <taxon>Pseudomonadati</taxon>
        <taxon>Bacteroidota</taxon>
        <taxon>Chitinophagia</taxon>
        <taxon>Chitinophagales</taxon>
        <taxon>Chitinophagaceae</taxon>
        <taxon>Chitinophaga</taxon>
    </lineage>
</organism>
<dbReference type="PANTHER" id="PTHR42852">
    <property type="entry name" value="THIOL:DISULFIDE INTERCHANGE PROTEIN DSBE"/>
    <property type="match status" value="1"/>
</dbReference>
<dbReference type="CDD" id="cd02966">
    <property type="entry name" value="TlpA_like_family"/>
    <property type="match status" value="1"/>
</dbReference>
<dbReference type="Pfam" id="PF08534">
    <property type="entry name" value="Redoxin"/>
    <property type="match status" value="1"/>
</dbReference>
<dbReference type="SUPFAM" id="SSF52833">
    <property type="entry name" value="Thioredoxin-like"/>
    <property type="match status" value="1"/>
</dbReference>
<dbReference type="InterPro" id="IPR013740">
    <property type="entry name" value="Redoxin"/>
</dbReference>
<evidence type="ECO:0000313" key="3">
    <source>
        <dbReference type="Proteomes" id="UP001162741"/>
    </source>
</evidence>
<dbReference type="Pfam" id="PF12543">
    <property type="entry name" value="DUF3738"/>
    <property type="match status" value="1"/>
</dbReference>
<dbReference type="EMBL" id="CP107006">
    <property type="protein sequence ID" value="UYQ94408.1"/>
    <property type="molecule type" value="Genomic_DNA"/>
</dbReference>